<dbReference type="InterPro" id="IPR050595">
    <property type="entry name" value="Bact_response_regulator"/>
</dbReference>
<dbReference type="InterPro" id="IPR001789">
    <property type="entry name" value="Sig_transdc_resp-reg_receiver"/>
</dbReference>
<protein>
    <recommendedName>
        <fullName evidence="2">Response regulatory domain-containing protein</fullName>
    </recommendedName>
</protein>
<dbReference type="InterPro" id="IPR011006">
    <property type="entry name" value="CheY-like_superfamily"/>
</dbReference>
<feature type="domain" description="Response regulatory" evidence="2">
    <location>
        <begin position="2"/>
        <end position="121"/>
    </location>
</feature>
<name>A0A0F9DGJ2_9ZZZZ</name>
<dbReference type="PROSITE" id="PS50110">
    <property type="entry name" value="RESPONSE_REGULATORY"/>
    <property type="match status" value="1"/>
</dbReference>
<gene>
    <name evidence="3" type="ORF">LCGC14_2548980</name>
</gene>
<dbReference type="SUPFAM" id="SSF52172">
    <property type="entry name" value="CheY-like"/>
    <property type="match status" value="1"/>
</dbReference>
<dbReference type="Pfam" id="PF00072">
    <property type="entry name" value="Response_reg"/>
    <property type="match status" value="1"/>
</dbReference>
<dbReference type="Gene3D" id="3.40.50.2300">
    <property type="match status" value="1"/>
</dbReference>
<reference evidence="3" key="1">
    <citation type="journal article" date="2015" name="Nature">
        <title>Complex archaea that bridge the gap between prokaryotes and eukaryotes.</title>
        <authorList>
            <person name="Spang A."/>
            <person name="Saw J.H."/>
            <person name="Jorgensen S.L."/>
            <person name="Zaremba-Niedzwiedzka K."/>
            <person name="Martijn J."/>
            <person name="Lind A.E."/>
            <person name="van Eijk R."/>
            <person name="Schleper C."/>
            <person name="Guy L."/>
            <person name="Ettema T.J."/>
        </authorList>
    </citation>
    <scope>NUCLEOTIDE SEQUENCE</scope>
</reference>
<comment type="caution">
    <text evidence="3">The sequence shown here is derived from an EMBL/GenBank/DDBJ whole genome shotgun (WGS) entry which is preliminary data.</text>
</comment>
<evidence type="ECO:0000313" key="3">
    <source>
        <dbReference type="EMBL" id="KKL11123.1"/>
    </source>
</evidence>
<dbReference type="AlphaFoldDB" id="A0A0F9DGJ2"/>
<accession>A0A0F9DGJ2</accession>
<dbReference type="PANTHER" id="PTHR44591">
    <property type="entry name" value="STRESS RESPONSE REGULATOR PROTEIN 1"/>
    <property type="match status" value="1"/>
</dbReference>
<feature type="non-terminal residue" evidence="3">
    <location>
        <position position="156"/>
    </location>
</feature>
<organism evidence="3">
    <name type="scientific">marine sediment metagenome</name>
    <dbReference type="NCBI Taxonomy" id="412755"/>
    <lineage>
        <taxon>unclassified sequences</taxon>
        <taxon>metagenomes</taxon>
        <taxon>ecological metagenomes</taxon>
    </lineage>
</organism>
<evidence type="ECO:0000256" key="1">
    <source>
        <dbReference type="ARBA" id="ARBA00022553"/>
    </source>
</evidence>
<dbReference type="SMART" id="SM00448">
    <property type="entry name" value="REC"/>
    <property type="match status" value="1"/>
</dbReference>
<sequence length="156" mass="17408">MKILAVDDDSLLLELMQITLNGAGFNDVTLAQSADEALQCIAGSVVPFECILLDIQMPGTDGIELCARIRKMHQYRNTPILMITAMTERTFVERAFAAGANDYVSKPFDPFELVTRLRLAGESVRQNRVVAEKVFALKNLRNAFEEKSRFLPDSPV</sequence>
<keyword evidence="1" id="KW-0597">Phosphoprotein</keyword>
<dbReference type="GO" id="GO:0000160">
    <property type="term" value="P:phosphorelay signal transduction system"/>
    <property type="evidence" value="ECO:0007669"/>
    <property type="project" value="InterPro"/>
</dbReference>
<dbReference type="EMBL" id="LAZR01041781">
    <property type="protein sequence ID" value="KKL11123.1"/>
    <property type="molecule type" value="Genomic_DNA"/>
</dbReference>
<dbReference type="PANTHER" id="PTHR44591:SF3">
    <property type="entry name" value="RESPONSE REGULATORY DOMAIN-CONTAINING PROTEIN"/>
    <property type="match status" value="1"/>
</dbReference>
<proteinExistence type="predicted"/>
<evidence type="ECO:0000259" key="2">
    <source>
        <dbReference type="PROSITE" id="PS50110"/>
    </source>
</evidence>